<reference evidence="1 2" key="1">
    <citation type="journal article" date="2017" name="G3 (Bethesda)">
        <title>The Physical Genome Mapping of Anopheles albimanus Corrected Scaffold Misassemblies and Identified Interarm Rearrangements in Genus Anopheles.</title>
        <authorList>
            <person name="Artemov G.N."/>
            <person name="Peery A.N."/>
            <person name="Jiang X."/>
            <person name="Tu Z."/>
            <person name="Stegniy V.N."/>
            <person name="Sharakhova M.V."/>
            <person name="Sharakhov I.V."/>
        </authorList>
    </citation>
    <scope>NUCLEOTIDE SEQUENCE [LARGE SCALE GENOMIC DNA]</scope>
    <source>
        <strain evidence="1 2">ALBI9_A</strain>
    </source>
</reference>
<dbReference type="InterPro" id="IPR002181">
    <property type="entry name" value="Fibrinogen_a/b/g_C_dom"/>
</dbReference>
<dbReference type="InterPro" id="IPR014716">
    <property type="entry name" value="Fibrinogen_a/b/g_C_1"/>
</dbReference>
<dbReference type="VEuPathDB" id="VectorBase:AALB20_027257"/>
<dbReference type="GO" id="GO:0005615">
    <property type="term" value="C:extracellular space"/>
    <property type="evidence" value="ECO:0007669"/>
    <property type="project" value="TreeGrafter"/>
</dbReference>
<dbReference type="InterPro" id="IPR036056">
    <property type="entry name" value="Fibrinogen-like_C"/>
</dbReference>
<dbReference type="PANTHER" id="PTHR19143">
    <property type="entry name" value="FIBRINOGEN/TENASCIN/ANGIOPOEITIN"/>
    <property type="match status" value="1"/>
</dbReference>
<dbReference type="Proteomes" id="UP000069272">
    <property type="component" value="Chromosome 2L"/>
</dbReference>
<name>A0A182F4F8_ANOAL</name>
<dbReference type="PROSITE" id="PS51406">
    <property type="entry name" value="FIBRINOGEN_C_2"/>
    <property type="match status" value="1"/>
</dbReference>
<accession>A0A182F4F8</accession>
<keyword evidence="2" id="KW-1185">Reference proteome</keyword>
<dbReference type="Pfam" id="PF00147">
    <property type="entry name" value="Fibrinogen_C"/>
    <property type="match status" value="1"/>
</dbReference>
<dbReference type="SMART" id="SM00186">
    <property type="entry name" value="FBG"/>
    <property type="match status" value="1"/>
</dbReference>
<dbReference type="EnsemblMetazoa" id="AALB001348-RA">
    <property type="protein sequence ID" value="AALB001348-PA"/>
    <property type="gene ID" value="AALB001348"/>
</dbReference>
<evidence type="ECO:0000313" key="2">
    <source>
        <dbReference type="Proteomes" id="UP000069272"/>
    </source>
</evidence>
<dbReference type="Gene3D" id="3.90.215.10">
    <property type="entry name" value="Gamma Fibrinogen, chain A, domain 1"/>
    <property type="match status" value="1"/>
</dbReference>
<dbReference type="STRING" id="7167.A0A182F4F8"/>
<reference evidence="1" key="2">
    <citation type="submission" date="2022-08" db="UniProtKB">
        <authorList>
            <consortium name="EnsemblMetazoa"/>
        </authorList>
    </citation>
    <scope>IDENTIFICATION</scope>
    <source>
        <strain evidence="1">STECLA/ALBI9_A</strain>
    </source>
</reference>
<evidence type="ECO:0000313" key="1">
    <source>
        <dbReference type="EnsemblMetazoa" id="AALB001348-PA"/>
    </source>
</evidence>
<protein>
    <submittedName>
        <fullName evidence="1">Fibrinogen C-terminal domain-containing protein</fullName>
    </submittedName>
</protein>
<dbReference type="SUPFAM" id="SSF56496">
    <property type="entry name" value="Fibrinogen C-terminal domain-like"/>
    <property type="match status" value="1"/>
</dbReference>
<dbReference type="AlphaFoldDB" id="A0A182F4F8"/>
<proteinExistence type="predicted"/>
<organism evidence="1 2">
    <name type="scientific">Anopheles albimanus</name>
    <name type="common">New world malaria mosquito</name>
    <dbReference type="NCBI Taxonomy" id="7167"/>
    <lineage>
        <taxon>Eukaryota</taxon>
        <taxon>Metazoa</taxon>
        <taxon>Ecdysozoa</taxon>
        <taxon>Arthropoda</taxon>
        <taxon>Hexapoda</taxon>
        <taxon>Insecta</taxon>
        <taxon>Pterygota</taxon>
        <taxon>Neoptera</taxon>
        <taxon>Endopterygota</taxon>
        <taxon>Diptera</taxon>
        <taxon>Nematocera</taxon>
        <taxon>Culicoidea</taxon>
        <taxon>Culicidae</taxon>
        <taxon>Anophelinae</taxon>
        <taxon>Anopheles</taxon>
    </lineage>
</organism>
<dbReference type="PANTHER" id="PTHR19143:SF444">
    <property type="entry name" value="PROTEIN SCABROUS"/>
    <property type="match status" value="1"/>
</dbReference>
<sequence>MTLNPGRHHFAPAYYTERFIKVDQRWRRARVLAGGNYVLTQNEVDSQSDQTNDQLKDLQLQLLHFKNTVEKLNAEIDYIKTKLLPTPTCKKPISHCGEADPRVSSVYALQLCSTPTQEVYCNQTFLNGGWLVVYHRNNGIESNFNRSWESYKHGFGNPEGEHFIGLQHLHTLTYGANYEVAFLLMRDGVENTVIYDEFSIGSELEEYRIKRIGKPMGSMRLFHTDQSYYFHTTDRNHLPPVARATMAAEGCAFWFIDSTNSHDQTGFEQFCQDLKNLKIMVRKNNIDLPKDQMFD</sequence>
<dbReference type="InterPro" id="IPR050373">
    <property type="entry name" value="Fibrinogen_C-term_domain"/>
</dbReference>
<dbReference type="VEuPathDB" id="VectorBase:AALB001348"/>